<name>L0R631_9BACT</name>
<protein>
    <submittedName>
        <fullName evidence="1">Uncharacterized protein</fullName>
    </submittedName>
</protein>
<dbReference type="STRING" id="1121451.DESAM_10158"/>
<dbReference type="KEGG" id="dhy:DESAM_10158"/>
<organism evidence="1 2">
    <name type="scientific">Maridesulfovibrio hydrothermalis AM13 = DSM 14728</name>
    <dbReference type="NCBI Taxonomy" id="1121451"/>
    <lineage>
        <taxon>Bacteria</taxon>
        <taxon>Pseudomonadati</taxon>
        <taxon>Thermodesulfobacteriota</taxon>
        <taxon>Desulfovibrionia</taxon>
        <taxon>Desulfovibrionales</taxon>
        <taxon>Desulfovibrionaceae</taxon>
        <taxon>Maridesulfovibrio</taxon>
    </lineage>
</organism>
<proteinExistence type="predicted"/>
<dbReference type="EMBL" id="FO203522">
    <property type="protein sequence ID" value="CCO22139.1"/>
    <property type="molecule type" value="Genomic_DNA"/>
</dbReference>
<keyword evidence="2" id="KW-1185">Reference proteome</keyword>
<dbReference type="Proteomes" id="UP000010808">
    <property type="component" value="Chromosome"/>
</dbReference>
<evidence type="ECO:0000313" key="2">
    <source>
        <dbReference type="Proteomes" id="UP000010808"/>
    </source>
</evidence>
<dbReference type="AlphaFoldDB" id="L0R631"/>
<evidence type="ECO:0000313" key="1">
    <source>
        <dbReference type="EMBL" id="CCO22139.1"/>
    </source>
</evidence>
<gene>
    <name evidence="1" type="ORF">DESAM_10158</name>
</gene>
<dbReference type="HOGENOM" id="CLU_3182870_0_0_7"/>
<accession>L0R631</accession>
<sequence length="46" mass="4951">MRCKRYVSGWSVEWEAALHLLYADSVVKIKIAPPAVSCGGGSLPFG</sequence>
<reference evidence="1 2" key="1">
    <citation type="submission" date="2012-10" db="EMBL/GenBank/DDBJ databases">
        <authorList>
            <person name="Genoscope - CEA"/>
        </authorList>
    </citation>
    <scope>NUCLEOTIDE SEQUENCE [LARGE SCALE GENOMIC DNA]</scope>
    <source>
        <strain evidence="2">AM13 / DSM 14728</strain>
    </source>
</reference>